<keyword evidence="13 19" id="KW-1015">Disulfide bond</keyword>
<dbReference type="InParanoid" id="A0A251TGS3"/>
<reference evidence="23" key="1">
    <citation type="journal article" date="2017" name="Nature">
        <title>The sunflower genome provides insights into oil metabolism, flowering and Asterid evolution.</title>
        <authorList>
            <person name="Badouin H."/>
            <person name="Gouzy J."/>
            <person name="Grassa C.J."/>
            <person name="Murat F."/>
            <person name="Staton S.E."/>
            <person name="Cottret L."/>
            <person name="Lelandais-Briere C."/>
            <person name="Owens G.L."/>
            <person name="Carrere S."/>
            <person name="Mayjonade B."/>
            <person name="Legrand L."/>
            <person name="Gill N."/>
            <person name="Kane N.C."/>
            <person name="Bowers J.E."/>
            <person name="Hubner S."/>
            <person name="Bellec A."/>
            <person name="Berard A."/>
            <person name="Berges H."/>
            <person name="Blanchet N."/>
            <person name="Boniface M.C."/>
            <person name="Brunel D."/>
            <person name="Catrice O."/>
            <person name="Chaidir N."/>
            <person name="Claudel C."/>
            <person name="Donnadieu C."/>
            <person name="Faraut T."/>
            <person name="Fievet G."/>
            <person name="Helmstetter N."/>
            <person name="King M."/>
            <person name="Knapp S.J."/>
            <person name="Lai Z."/>
            <person name="Le Paslier M.C."/>
            <person name="Lippi Y."/>
            <person name="Lorenzon L."/>
            <person name="Mandel J.R."/>
            <person name="Marage G."/>
            <person name="Marchand G."/>
            <person name="Marquand E."/>
            <person name="Bret-Mestries E."/>
            <person name="Morien E."/>
            <person name="Nambeesan S."/>
            <person name="Nguyen T."/>
            <person name="Pegot-Espagnet P."/>
            <person name="Pouilly N."/>
            <person name="Raftis F."/>
            <person name="Sallet E."/>
            <person name="Schiex T."/>
            <person name="Thomas J."/>
            <person name="Vandecasteele C."/>
            <person name="Vares D."/>
            <person name="Vear F."/>
            <person name="Vautrin S."/>
            <person name="Crespi M."/>
            <person name="Mangin B."/>
            <person name="Burke J.M."/>
            <person name="Salse J."/>
            <person name="Munos S."/>
            <person name="Vincourt P."/>
            <person name="Rieseberg L.H."/>
            <person name="Langlade N.B."/>
        </authorList>
    </citation>
    <scope>NUCLEOTIDE SEQUENCE [LARGE SCALE GENOMIC DNA]</scope>
    <source>
        <strain evidence="23">cv. SF193</strain>
    </source>
</reference>
<keyword evidence="9 20" id="KW-0732">Signal</keyword>
<dbReference type="CDD" id="cd00693">
    <property type="entry name" value="secretory_peroxidase"/>
    <property type="match status" value="2"/>
</dbReference>
<dbReference type="GO" id="GO:0042744">
    <property type="term" value="P:hydrogen peroxide catabolic process"/>
    <property type="evidence" value="ECO:0007669"/>
    <property type="project" value="InterPro"/>
</dbReference>
<comment type="catalytic activity">
    <reaction evidence="1">
        <text>2 a phenolic donor + H2O2 = 2 a phenolic radical donor + 2 H2O</text>
        <dbReference type="Rhea" id="RHEA:56136"/>
        <dbReference type="ChEBI" id="CHEBI:15377"/>
        <dbReference type="ChEBI" id="CHEBI:16240"/>
        <dbReference type="ChEBI" id="CHEBI:139520"/>
        <dbReference type="ChEBI" id="CHEBI:139521"/>
        <dbReference type="EC" id="1.11.1.7"/>
    </reaction>
</comment>
<feature type="binding site" evidence="16">
    <location>
        <position position="450"/>
    </location>
    <ligand>
        <name>substrate</name>
    </ligand>
</feature>
<feature type="active site" description="Proton acceptor" evidence="15">
    <location>
        <position position="352"/>
    </location>
</feature>
<dbReference type="FunCoup" id="A0A251TGS3">
    <property type="interactions" value="216"/>
</dbReference>
<protein>
    <recommendedName>
        <fullName evidence="5">peroxidase</fullName>
        <ecNumber evidence="5">1.11.1.7</ecNumber>
    </recommendedName>
</protein>
<accession>A0A251TGS3</accession>
<keyword evidence="10 17" id="KW-0106">Calcium</keyword>
<comment type="function">
    <text evidence="2">Removal of H(2)O(2), oxidation of toxic reductants, biosynthesis and degradation of lignin, suberization, auxin catabolism, response to environmental stresses such as wounding, pathogen attack and oxidative stress. These functions might be dependent on each isozyme/isoform in each plant tissue.</text>
</comment>
<feature type="domain" description="Plant heme peroxidase family profile" evidence="21">
    <location>
        <begin position="28"/>
        <end position="311"/>
    </location>
</feature>
<keyword evidence="6 22" id="KW-0575">Peroxidase</keyword>
<dbReference type="PROSITE" id="PS00436">
    <property type="entry name" value="PEROXIDASE_2"/>
    <property type="match status" value="2"/>
</dbReference>
<dbReference type="SUPFAM" id="SSF48113">
    <property type="entry name" value="Heme-dependent peroxidases"/>
    <property type="match status" value="2"/>
</dbReference>
<dbReference type="InterPro" id="IPR019794">
    <property type="entry name" value="Peroxidases_AS"/>
</dbReference>
<dbReference type="InterPro" id="IPR019793">
    <property type="entry name" value="Peroxidases_heam-ligand_BS"/>
</dbReference>
<feature type="binding site" evidence="17">
    <location>
        <position position="362"/>
    </location>
    <ligand>
        <name>Ca(2+)</name>
        <dbReference type="ChEBI" id="CHEBI:29108"/>
        <label>1</label>
    </ligand>
</feature>
<dbReference type="GO" id="GO:0004601">
    <property type="term" value="F:peroxidase activity"/>
    <property type="evidence" value="ECO:0000318"/>
    <property type="project" value="GO_Central"/>
</dbReference>
<dbReference type="PROSITE" id="PS00435">
    <property type="entry name" value="PEROXIDASE_1"/>
    <property type="match status" value="1"/>
</dbReference>
<dbReference type="InterPro" id="IPR000823">
    <property type="entry name" value="Peroxidase_pln"/>
</dbReference>
<dbReference type="EMBL" id="CM007899">
    <property type="protein sequence ID" value="OTG10325.1"/>
    <property type="molecule type" value="Genomic_DNA"/>
</dbReference>
<feature type="disulfide bond" evidence="19">
    <location>
        <begin position="321"/>
        <end position="401"/>
    </location>
</feature>
<evidence type="ECO:0000256" key="17">
    <source>
        <dbReference type="PIRSR" id="PIRSR600823-3"/>
    </source>
</evidence>
<dbReference type="PROSITE" id="PS50873">
    <property type="entry name" value="PEROXIDASE_4"/>
    <property type="match status" value="2"/>
</dbReference>
<dbReference type="EC" id="1.11.1.7" evidence="5"/>
<evidence type="ECO:0000256" key="18">
    <source>
        <dbReference type="PIRSR" id="PIRSR600823-4"/>
    </source>
</evidence>
<evidence type="ECO:0000256" key="14">
    <source>
        <dbReference type="ARBA" id="ARBA00023180"/>
    </source>
</evidence>
<keyword evidence="14" id="KW-0325">Glycoprotein</keyword>
<evidence type="ECO:0000313" key="23">
    <source>
        <dbReference type="Proteomes" id="UP000215914"/>
    </source>
</evidence>
<name>A0A251TGS3_HELAN</name>
<evidence type="ECO:0000256" key="7">
    <source>
        <dbReference type="ARBA" id="ARBA00022617"/>
    </source>
</evidence>
<dbReference type="AlphaFoldDB" id="A0A251TGS3"/>
<dbReference type="InterPro" id="IPR002016">
    <property type="entry name" value="Haem_peroxidase"/>
</dbReference>
<keyword evidence="11" id="KW-0560">Oxidoreductase</keyword>
<dbReference type="InterPro" id="IPR033905">
    <property type="entry name" value="Secretory_peroxidase"/>
</dbReference>
<dbReference type="PRINTS" id="PR00458">
    <property type="entry name" value="PEROXIDASE"/>
</dbReference>
<evidence type="ECO:0000256" key="9">
    <source>
        <dbReference type="ARBA" id="ARBA00022729"/>
    </source>
</evidence>
<comment type="cofactor">
    <cofactor evidence="17">
        <name>Ca(2+)</name>
        <dbReference type="ChEBI" id="CHEBI:29108"/>
    </cofactor>
    <text evidence="17">Binds 2 calcium ions per subunit.</text>
</comment>
<evidence type="ECO:0000256" key="2">
    <source>
        <dbReference type="ARBA" id="ARBA00002322"/>
    </source>
</evidence>
<feature type="disulfide bond" evidence="19">
    <location>
        <begin position="354"/>
        <end position="359"/>
    </location>
</feature>
<evidence type="ECO:0000256" key="4">
    <source>
        <dbReference type="ARBA" id="ARBA00006873"/>
    </source>
</evidence>
<proteinExistence type="inferred from homology"/>
<feature type="binding site" evidence="17">
    <location>
        <position position="353"/>
    </location>
    <ligand>
        <name>Ca(2+)</name>
        <dbReference type="ChEBI" id="CHEBI:29108"/>
        <label>1</label>
    </ligand>
</feature>
<feature type="disulfide bond" evidence="19">
    <location>
        <begin position="487"/>
        <end position="512"/>
    </location>
</feature>
<keyword evidence="12 17" id="KW-0408">Iron</keyword>
<dbReference type="FunFam" id="1.10.420.10:FF:000006">
    <property type="entry name" value="Peroxidase"/>
    <property type="match status" value="2"/>
</dbReference>
<evidence type="ECO:0000256" key="19">
    <source>
        <dbReference type="PIRSR" id="PIRSR600823-5"/>
    </source>
</evidence>
<dbReference type="GO" id="GO:0046872">
    <property type="term" value="F:metal ion binding"/>
    <property type="evidence" value="ECO:0007669"/>
    <property type="project" value="UniProtKB-KW"/>
</dbReference>
<dbReference type="GO" id="GO:0009505">
    <property type="term" value="C:plant-type cell wall"/>
    <property type="evidence" value="ECO:0000318"/>
    <property type="project" value="GO_Central"/>
</dbReference>
<keyword evidence="23" id="KW-1185">Reference proteome</keyword>
<dbReference type="Gene3D" id="1.10.520.10">
    <property type="match status" value="2"/>
</dbReference>
<evidence type="ECO:0000259" key="21">
    <source>
        <dbReference type="PROSITE" id="PS50873"/>
    </source>
</evidence>
<dbReference type="GO" id="GO:0006979">
    <property type="term" value="P:response to oxidative stress"/>
    <property type="evidence" value="ECO:0007669"/>
    <property type="project" value="InterPro"/>
</dbReference>
<dbReference type="Gene3D" id="1.10.420.10">
    <property type="entry name" value="Peroxidase, domain 2"/>
    <property type="match status" value="2"/>
</dbReference>
<feature type="binding site" evidence="17">
    <location>
        <position position="532"/>
    </location>
    <ligand>
        <name>Ca(2+)</name>
        <dbReference type="ChEBI" id="CHEBI:29108"/>
        <label>2</label>
    </ligand>
</feature>
<dbReference type="GO" id="GO:0140825">
    <property type="term" value="F:lactoperoxidase activity"/>
    <property type="evidence" value="ECO:0007669"/>
    <property type="project" value="UniProtKB-EC"/>
</dbReference>
<sequence length="607" mass="65880">MEKMNIRSLLYLFVSLISCIATASSNSGLSSHYYDRICPEALPTIKRVVEDALAQEQRMGASLLRLHFHDCFVNGCDGSILLDQTPTIDSEKNAAPNANSARGFEVIDKIKDEVDKVCGRPVVSCADILAVAARDSVVALGGPSWKVRLGRRDSTTASQSAANANIPAPSMNLPALIKNFEDQGLDEEDLVVLSGAHTLGFAQCRNFRDRIYNETNIDPAFVSHLQTICPQVGGDSRLAPLDPTPNSFDVKYFSSLASKKGLLSSDQALLDGGETAELVLKYSGDAEEFWEDFAESMIKMGDIKPLTGNRGLSSSYYDRVCPEALPTIKRVVEDALAQERRMGASLLRLHFHDCFVNGCDGSILLDQTPTIDSEKNAAPNANSARGFEVIDKIKDEVDKVCGCPVVSCADILAVAARDSVVALGGPSWKVRLGRRDSTTASQSAANANIPTPSMNLPALIKNFEDQGLDEEDLVVLSGAHTLGFAQCRNFRDRIYNETNIDPAFASHLQTICPQVGGDSRLAPLDPTPNSFDVKYFSSLASKKGLLSSDQALLDGGETAELVLKYSGDAEEFWEDFAESMIKMGDIKPLTGNRGEIRNNCRKVNSEY</sequence>
<evidence type="ECO:0000256" key="8">
    <source>
        <dbReference type="ARBA" id="ARBA00022723"/>
    </source>
</evidence>
<dbReference type="STRING" id="4232.A0A251TGS3"/>
<evidence type="ECO:0000256" key="16">
    <source>
        <dbReference type="PIRSR" id="PIRSR600823-2"/>
    </source>
</evidence>
<comment type="cofactor">
    <cofactor evidence="17">
        <name>heme b</name>
        <dbReference type="ChEBI" id="CHEBI:60344"/>
    </cofactor>
    <text evidence="17">Binds 1 heme b (iron(II)-protoporphyrin IX) group per subunit.</text>
</comment>
<keyword evidence="8 17" id="KW-0479">Metal-binding</keyword>
<organism evidence="22 23">
    <name type="scientific">Helianthus annuus</name>
    <name type="common">Common sunflower</name>
    <dbReference type="NCBI Taxonomy" id="4232"/>
    <lineage>
        <taxon>Eukaryota</taxon>
        <taxon>Viridiplantae</taxon>
        <taxon>Streptophyta</taxon>
        <taxon>Embryophyta</taxon>
        <taxon>Tracheophyta</taxon>
        <taxon>Spermatophyta</taxon>
        <taxon>Magnoliopsida</taxon>
        <taxon>eudicotyledons</taxon>
        <taxon>Gunneridae</taxon>
        <taxon>Pentapetalae</taxon>
        <taxon>asterids</taxon>
        <taxon>campanulids</taxon>
        <taxon>Asterales</taxon>
        <taxon>Asteraceae</taxon>
        <taxon>Asteroideae</taxon>
        <taxon>Heliantheae alliance</taxon>
        <taxon>Heliantheae</taxon>
        <taxon>Helianthus</taxon>
    </lineage>
</organism>
<evidence type="ECO:0000256" key="15">
    <source>
        <dbReference type="PIRSR" id="PIRSR600823-1"/>
    </source>
</evidence>
<feature type="binding site" evidence="17">
    <location>
        <position position="481"/>
    </location>
    <ligand>
        <name>Ca(2+)</name>
        <dbReference type="ChEBI" id="CHEBI:29108"/>
        <label>2</label>
    </ligand>
</feature>
<dbReference type="Proteomes" id="UP000215914">
    <property type="component" value="Chromosome 10"/>
</dbReference>
<evidence type="ECO:0000256" key="13">
    <source>
        <dbReference type="ARBA" id="ARBA00023157"/>
    </source>
</evidence>
<feature type="binding site" description="axial binding residue" evidence="17">
    <location>
        <position position="480"/>
    </location>
    <ligand>
        <name>heme b</name>
        <dbReference type="ChEBI" id="CHEBI:60344"/>
    </ligand>
    <ligandPart>
        <name>Fe</name>
        <dbReference type="ChEBI" id="CHEBI:18248"/>
    </ligandPart>
</feature>
<evidence type="ECO:0000256" key="20">
    <source>
        <dbReference type="SAM" id="SignalP"/>
    </source>
</evidence>
<dbReference type="OMA" id="KFSATMA"/>
<feature type="domain" description="Plant heme peroxidase family profile" evidence="21">
    <location>
        <begin position="311"/>
        <end position="604"/>
    </location>
</feature>
<feature type="signal peptide" evidence="20">
    <location>
        <begin position="1"/>
        <end position="25"/>
    </location>
</feature>
<comment type="subcellular location">
    <subcellularLocation>
        <location evidence="3">Secreted</location>
    </subcellularLocation>
</comment>
<dbReference type="Pfam" id="PF00141">
    <property type="entry name" value="peroxidase"/>
    <property type="match status" value="2"/>
</dbReference>
<feature type="binding site" evidence="17">
    <location>
        <position position="358"/>
    </location>
    <ligand>
        <name>Ca(2+)</name>
        <dbReference type="ChEBI" id="CHEBI:29108"/>
        <label>1</label>
    </ligand>
</feature>
<dbReference type="FunFam" id="1.10.520.10:FF:000009">
    <property type="entry name" value="Peroxidase"/>
    <property type="match status" value="2"/>
</dbReference>
<evidence type="ECO:0000256" key="1">
    <source>
        <dbReference type="ARBA" id="ARBA00000189"/>
    </source>
</evidence>
<feature type="binding site" evidence="17">
    <location>
        <position position="374"/>
    </location>
    <ligand>
        <name>Ca(2+)</name>
        <dbReference type="ChEBI" id="CHEBI:29108"/>
        <label>1</label>
    </ligand>
</feature>
<feature type="binding site" evidence="17">
    <location>
        <position position="360"/>
    </location>
    <ligand>
        <name>Ca(2+)</name>
        <dbReference type="ChEBI" id="CHEBI:29108"/>
        <label>1</label>
    </ligand>
</feature>
<evidence type="ECO:0000256" key="10">
    <source>
        <dbReference type="ARBA" id="ARBA00022837"/>
    </source>
</evidence>
<feature type="chain" id="PRO_5012738763" description="peroxidase" evidence="20">
    <location>
        <begin position="26"/>
        <end position="607"/>
    </location>
</feature>
<dbReference type="GO" id="GO:0020037">
    <property type="term" value="F:heme binding"/>
    <property type="evidence" value="ECO:0007669"/>
    <property type="project" value="InterPro"/>
</dbReference>
<feature type="binding site" evidence="17">
    <location>
        <position position="525"/>
    </location>
    <ligand>
        <name>Ca(2+)</name>
        <dbReference type="ChEBI" id="CHEBI:29108"/>
        <label>2</label>
    </ligand>
</feature>
<dbReference type="PANTHER" id="PTHR31388:SF126">
    <property type="entry name" value="PEROXIDASE"/>
    <property type="match status" value="1"/>
</dbReference>
<evidence type="ECO:0000256" key="5">
    <source>
        <dbReference type="ARBA" id="ARBA00012313"/>
    </source>
</evidence>
<comment type="similarity">
    <text evidence="4">Belongs to the peroxidase family. Ascorbate peroxidase subfamily.</text>
</comment>
<feature type="binding site" evidence="17">
    <location>
        <position position="527"/>
    </location>
    <ligand>
        <name>Ca(2+)</name>
        <dbReference type="ChEBI" id="CHEBI:29108"/>
        <label>2</label>
    </ligand>
</feature>
<dbReference type="InterPro" id="IPR010255">
    <property type="entry name" value="Haem_peroxidase_sf"/>
</dbReference>
<dbReference type="PANTHER" id="PTHR31388">
    <property type="entry name" value="PEROXIDASE 72-RELATED"/>
    <property type="match status" value="1"/>
</dbReference>
<keyword evidence="7" id="KW-0349">Heme</keyword>
<dbReference type="PRINTS" id="PR00461">
    <property type="entry name" value="PLPEROXIDASE"/>
</dbReference>
<evidence type="ECO:0000313" key="22">
    <source>
        <dbReference type="EMBL" id="OTG10325.1"/>
    </source>
</evidence>
<feature type="site" description="Transition state stabilizer" evidence="18">
    <location>
        <position position="348"/>
    </location>
</feature>
<feature type="binding site" evidence="17">
    <location>
        <position position="356"/>
    </location>
    <ligand>
        <name>Ca(2+)</name>
        <dbReference type="ChEBI" id="CHEBI:29108"/>
        <label>1</label>
    </ligand>
</feature>
<evidence type="ECO:0000256" key="6">
    <source>
        <dbReference type="ARBA" id="ARBA00022559"/>
    </source>
</evidence>
<dbReference type="GO" id="GO:0005576">
    <property type="term" value="C:extracellular region"/>
    <property type="evidence" value="ECO:0007669"/>
    <property type="project" value="UniProtKB-SubCell"/>
</dbReference>
<gene>
    <name evidence="22" type="ORF">HannXRQ_Chr10g0286351</name>
</gene>
<evidence type="ECO:0000256" key="3">
    <source>
        <dbReference type="ARBA" id="ARBA00004613"/>
    </source>
</evidence>
<feature type="disulfide bond" evidence="19">
    <location>
        <begin position="408"/>
        <end position="600"/>
    </location>
</feature>
<evidence type="ECO:0000256" key="12">
    <source>
        <dbReference type="ARBA" id="ARBA00023004"/>
    </source>
</evidence>
<evidence type="ECO:0000256" key="11">
    <source>
        <dbReference type="ARBA" id="ARBA00023002"/>
    </source>
</evidence>
<dbReference type="PROSITE" id="PS51257">
    <property type="entry name" value="PROKAR_LIPOPROTEIN"/>
    <property type="match status" value="1"/>
</dbReference>